<proteinExistence type="predicted"/>
<dbReference type="AlphaFoldDB" id="A0AAV4XRH5"/>
<name>A0AAV4XRH5_CAEEX</name>
<reference evidence="1 2" key="1">
    <citation type="submission" date="2021-06" db="EMBL/GenBank/DDBJ databases">
        <title>Caerostris extrusa draft genome.</title>
        <authorList>
            <person name="Kono N."/>
            <person name="Arakawa K."/>
        </authorList>
    </citation>
    <scope>NUCLEOTIDE SEQUENCE [LARGE SCALE GENOMIC DNA]</scope>
</reference>
<evidence type="ECO:0000313" key="2">
    <source>
        <dbReference type="Proteomes" id="UP001054945"/>
    </source>
</evidence>
<evidence type="ECO:0000313" key="1">
    <source>
        <dbReference type="EMBL" id="GIY97661.1"/>
    </source>
</evidence>
<sequence length="76" mass="8626">MTADENGFHFAVSSMNGIWGKNSVACVSMTTIIYRSQQNIEAQIVNHITQFTLSKMSTFKEKTLVQLDTIPVRFLR</sequence>
<protein>
    <submittedName>
        <fullName evidence="1">Uncharacterized protein</fullName>
    </submittedName>
</protein>
<keyword evidence="2" id="KW-1185">Reference proteome</keyword>
<accession>A0AAV4XRH5</accession>
<organism evidence="1 2">
    <name type="scientific">Caerostris extrusa</name>
    <name type="common">Bark spider</name>
    <name type="synonym">Caerostris bankana</name>
    <dbReference type="NCBI Taxonomy" id="172846"/>
    <lineage>
        <taxon>Eukaryota</taxon>
        <taxon>Metazoa</taxon>
        <taxon>Ecdysozoa</taxon>
        <taxon>Arthropoda</taxon>
        <taxon>Chelicerata</taxon>
        <taxon>Arachnida</taxon>
        <taxon>Araneae</taxon>
        <taxon>Araneomorphae</taxon>
        <taxon>Entelegynae</taxon>
        <taxon>Araneoidea</taxon>
        <taxon>Araneidae</taxon>
        <taxon>Caerostris</taxon>
    </lineage>
</organism>
<dbReference type="EMBL" id="BPLR01018197">
    <property type="protein sequence ID" value="GIY97661.1"/>
    <property type="molecule type" value="Genomic_DNA"/>
</dbReference>
<gene>
    <name evidence="1" type="ORF">CEXT_527771</name>
</gene>
<comment type="caution">
    <text evidence="1">The sequence shown here is derived from an EMBL/GenBank/DDBJ whole genome shotgun (WGS) entry which is preliminary data.</text>
</comment>
<dbReference type="Proteomes" id="UP001054945">
    <property type="component" value="Unassembled WGS sequence"/>
</dbReference>